<dbReference type="GO" id="GO:0007165">
    <property type="term" value="P:signal transduction"/>
    <property type="evidence" value="ECO:0007669"/>
    <property type="project" value="TreeGrafter"/>
</dbReference>
<feature type="binding site" evidence="12">
    <location>
        <position position="96"/>
    </location>
    <ligand>
        <name>Mg(2+)</name>
        <dbReference type="ChEBI" id="CHEBI:18420"/>
        <label>1</label>
        <note>catalytic</note>
    </ligand>
</feature>
<evidence type="ECO:0000256" key="7">
    <source>
        <dbReference type="ARBA" id="ARBA00022801"/>
    </source>
</evidence>
<feature type="binding site" evidence="12">
    <location>
        <position position="95"/>
    </location>
    <ligand>
        <name>Mg(2+)</name>
        <dbReference type="ChEBI" id="CHEBI:18420"/>
        <label>1</label>
        <note>catalytic</note>
    </ligand>
</feature>
<dbReference type="Gene3D" id="3.30.540.10">
    <property type="entry name" value="Fructose-1,6-Bisphosphatase, subunit A, domain 1"/>
    <property type="match status" value="1"/>
</dbReference>
<dbReference type="Gene3D" id="3.40.190.80">
    <property type="match status" value="1"/>
</dbReference>
<dbReference type="PANTHER" id="PTHR20854">
    <property type="entry name" value="INOSITOL MONOPHOSPHATASE"/>
    <property type="match status" value="1"/>
</dbReference>
<evidence type="ECO:0000256" key="12">
    <source>
        <dbReference type="PIRSR" id="PIRSR600760-2"/>
    </source>
</evidence>
<dbReference type="EMBL" id="CP021330">
    <property type="protein sequence ID" value="AVX03254.1"/>
    <property type="molecule type" value="Genomic_DNA"/>
</dbReference>
<dbReference type="GO" id="GO:0006020">
    <property type="term" value="P:inositol metabolic process"/>
    <property type="evidence" value="ECO:0007669"/>
    <property type="project" value="TreeGrafter"/>
</dbReference>
<dbReference type="GO" id="GO:0046872">
    <property type="term" value="F:metal ion binding"/>
    <property type="evidence" value="ECO:0007669"/>
    <property type="project" value="UniProtKB-KW"/>
</dbReference>
<comment type="cofactor">
    <cofactor evidence="1 12">
        <name>Mg(2+)</name>
        <dbReference type="ChEBI" id="CHEBI:18420"/>
    </cofactor>
</comment>
<proteinExistence type="inferred from homology"/>
<keyword evidence="7" id="KW-0378">Hydrolase</keyword>
<evidence type="ECO:0000313" key="13">
    <source>
        <dbReference type="EMBL" id="AVX03254.1"/>
    </source>
</evidence>
<dbReference type="EC" id="3.1.3.15" evidence="4 11"/>
<dbReference type="InterPro" id="IPR011809">
    <property type="entry name" value="His_9_proposed"/>
</dbReference>
<evidence type="ECO:0000256" key="5">
    <source>
        <dbReference type="ARBA" id="ARBA00022605"/>
    </source>
</evidence>
<comment type="catalytic activity">
    <reaction evidence="10">
        <text>L-histidinol phosphate + H2O = L-histidinol + phosphate</text>
        <dbReference type="Rhea" id="RHEA:14465"/>
        <dbReference type="ChEBI" id="CHEBI:15377"/>
        <dbReference type="ChEBI" id="CHEBI:43474"/>
        <dbReference type="ChEBI" id="CHEBI:57699"/>
        <dbReference type="ChEBI" id="CHEBI:57980"/>
        <dbReference type="EC" id="3.1.3.15"/>
    </reaction>
</comment>
<dbReference type="GO" id="GO:0000105">
    <property type="term" value="P:L-histidine biosynthetic process"/>
    <property type="evidence" value="ECO:0007669"/>
    <property type="project" value="UniProtKB-UniRule"/>
</dbReference>
<evidence type="ECO:0000256" key="11">
    <source>
        <dbReference type="NCBIfam" id="TIGR02067"/>
    </source>
</evidence>
<evidence type="ECO:0000256" key="4">
    <source>
        <dbReference type="ARBA" id="ARBA00013085"/>
    </source>
</evidence>
<dbReference type="STRING" id="1122213.GCA_000423365_02077"/>
<reference evidence="13 14" key="1">
    <citation type="submission" date="2017-05" db="EMBL/GenBank/DDBJ databases">
        <title>Genome Analysis of Maritalea myrionectae HL2708#5.</title>
        <authorList>
            <consortium name="Cotde Inc.-PKNU"/>
            <person name="Jang D."/>
            <person name="Oh H.-M."/>
        </authorList>
    </citation>
    <scope>NUCLEOTIDE SEQUENCE [LARGE SCALE GENOMIC DNA]</scope>
    <source>
        <strain evidence="13 14">HL2708#5</strain>
    </source>
</reference>
<dbReference type="GO" id="GO:0008934">
    <property type="term" value="F:inositol monophosphate 1-phosphatase activity"/>
    <property type="evidence" value="ECO:0007669"/>
    <property type="project" value="TreeGrafter"/>
</dbReference>
<dbReference type="Pfam" id="PF00459">
    <property type="entry name" value="Inositol_P"/>
    <property type="match status" value="1"/>
</dbReference>
<evidence type="ECO:0000256" key="10">
    <source>
        <dbReference type="ARBA" id="ARBA00049158"/>
    </source>
</evidence>
<dbReference type="InterPro" id="IPR000760">
    <property type="entry name" value="Inositol_monophosphatase-like"/>
</dbReference>
<keyword evidence="5" id="KW-0028">Amino-acid biosynthesis</keyword>
<gene>
    <name evidence="13" type="ORF">MXMO3_00721</name>
</gene>
<dbReference type="InterPro" id="IPR020583">
    <property type="entry name" value="Inositol_monoP_metal-BS"/>
</dbReference>
<dbReference type="SUPFAM" id="SSF56655">
    <property type="entry name" value="Carbohydrate phosphatase"/>
    <property type="match status" value="1"/>
</dbReference>
<name>A0A2R4MBC7_9HYPH</name>
<dbReference type="PANTHER" id="PTHR20854:SF4">
    <property type="entry name" value="INOSITOL-1-MONOPHOSPHATASE-RELATED"/>
    <property type="match status" value="1"/>
</dbReference>
<evidence type="ECO:0000256" key="6">
    <source>
        <dbReference type="ARBA" id="ARBA00022723"/>
    </source>
</evidence>
<dbReference type="RefSeq" id="WP_205468070.1">
    <property type="nucleotide sequence ID" value="NZ_CP021330.1"/>
</dbReference>
<keyword evidence="6 12" id="KW-0479">Metal-binding</keyword>
<keyword evidence="14" id="KW-1185">Reference proteome</keyword>
<dbReference type="UniPathway" id="UPA00031">
    <property type="reaction ID" value="UER00013"/>
</dbReference>
<feature type="binding site" evidence="12">
    <location>
        <position position="93"/>
    </location>
    <ligand>
        <name>Mg(2+)</name>
        <dbReference type="ChEBI" id="CHEBI:18420"/>
        <label>2</label>
    </ligand>
</feature>
<dbReference type="KEGG" id="mmyr:MXMO3_00721"/>
<dbReference type="GO" id="GO:0004401">
    <property type="term" value="F:histidinol-phosphatase activity"/>
    <property type="evidence" value="ECO:0007669"/>
    <property type="project" value="UniProtKB-UniRule"/>
</dbReference>
<dbReference type="AlphaFoldDB" id="A0A2R4MBC7"/>
<feature type="binding site" evidence="12">
    <location>
        <position position="77"/>
    </location>
    <ligand>
        <name>Mg(2+)</name>
        <dbReference type="ChEBI" id="CHEBI:18420"/>
        <label>1</label>
        <note>catalytic</note>
    </ligand>
</feature>
<keyword evidence="9" id="KW-0368">Histidine biosynthesis</keyword>
<comment type="similarity">
    <text evidence="3">Belongs to the inositol monophosphatase superfamily.</text>
</comment>
<evidence type="ECO:0000313" key="14">
    <source>
        <dbReference type="Proteomes" id="UP000258927"/>
    </source>
</evidence>
<evidence type="ECO:0000256" key="3">
    <source>
        <dbReference type="ARBA" id="ARBA00009759"/>
    </source>
</evidence>
<dbReference type="PRINTS" id="PR00377">
    <property type="entry name" value="IMPHPHTASES"/>
</dbReference>
<dbReference type="CDD" id="cd01641">
    <property type="entry name" value="Bacterial_IMPase_like_1"/>
    <property type="match status" value="1"/>
</dbReference>
<dbReference type="NCBIfam" id="TIGR02067">
    <property type="entry name" value="his_9_HisN"/>
    <property type="match status" value="1"/>
</dbReference>
<evidence type="ECO:0000256" key="2">
    <source>
        <dbReference type="ARBA" id="ARBA00004970"/>
    </source>
</evidence>
<dbReference type="PROSITE" id="PS00629">
    <property type="entry name" value="IMP_1"/>
    <property type="match status" value="1"/>
</dbReference>
<evidence type="ECO:0000256" key="1">
    <source>
        <dbReference type="ARBA" id="ARBA00001946"/>
    </source>
</evidence>
<dbReference type="Proteomes" id="UP000258927">
    <property type="component" value="Chromosome"/>
</dbReference>
<accession>A0A2R4MBC7</accession>
<comment type="pathway">
    <text evidence="2">Amino-acid biosynthesis; L-histidine biosynthesis; L-histidine from 5-phospho-alpha-D-ribose 1-diphosphate: step 8/9.</text>
</comment>
<organism evidence="13 14">
    <name type="scientific">Maritalea myrionectae</name>
    <dbReference type="NCBI Taxonomy" id="454601"/>
    <lineage>
        <taxon>Bacteria</taxon>
        <taxon>Pseudomonadati</taxon>
        <taxon>Pseudomonadota</taxon>
        <taxon>Alphaproteobacteria</taxon>
        <taxon>Hyphomicrobiales</taxon>
        <taxon>Devosiaceae</taxon>
        <taxon>Maritalea</taxon>
    </lineage>
</organism>
<sequence length="273" mass="29449">MNPGWKSEIKTSEINALMLEAAFEAAKITTSFFRKGIAVENKLLQGFDPVTEADTQAEAAIRTVINAYFPNHGISGEEMIDQQSDSPFNWVIDPIDGTRAFITGLPVWGTLIALTYKGTPIAGLMSQPHIGENFIAIQGETAELQRGETQTPLRTSQITQLDDARMFTTSPRIFLSAETGAAYDRLEAEVKLARYGLDCYGYAMLATGHGELVVEEGLKNVDIAAMIPLIEEAGGIVTTWSGKSAANGGQVIAAANKEIYEAALAYLQPLATD</sequence>
<keyword evidence="8 12" id="KW-0460">Magnesium</keyword>
<evidence type="ECO:0000256" key="8">
    <source>
        <dbReference type="ARBA" id="ARBA00022842"/>
    </source>
</evidence>
<protein>
    <recommendedName>
        <fullName evidence="4 11">Histidinol-phosphatase</fullName>
        <ecNumber evidence="4 11">3.1.3.15</ecNumber>
    </recommendedName>
</protein>
<feature type="binding site" evidence="12">
    <location>
        <position position="222"/>
    </location>
    <ligand>
        <name>Mg(2+)</name>
        <dbReference type="ChEBI" id="CHEBI:18420"/>
        <label>1</label>
        <note>catalytic</note>
    </ligand>
</feature>
<evidence type="ECO:0000256" key="9">
    <source>
        <dbReference type="ARBA" id="ARBA00023102"/>
    </source>
</evidence>